<gene>
    <name evidence="1" type="ORF">BEH84_01905</name>
</gene>
<dbReference type="Proteomes" id="UP000095003">
    <property type="component" value="Unassembled WGS sequence"/>
</dbReference>
<evidence type="ECO:0000313" key="2">
    <source>
        <dbReference type="Proteomes" id="UP000095003"/>
    </source>
</evidence>
<protein>
    <submittedName>
        <fullName evidence="1">Uncharacterized protein</fullName>
    </submittedName>
</protein>
<organism evidence="1 2">
    <name type="scientific">Eisenbergiella tayi</name>
    <dbReference type="NCBI Taxonomy" id="1432052"/>
    <lineage>
        <taxon>Bacteria</taxon>
        <taxon>Bacillati</taxon>
        <taxon>Bacillota</taxon>
        <taxon>Clostridia</taxon>
        <taxon>Lachnospirales</taxon>
        <taxon>Lachnospiraceae</taxon>
        <taxon>Eisenbergiella</taxon>
    </lineage>
</organism>
<proteinExistence type="predicted"/>
<sequence length="47" mass="5704">MTLQILFPDFNYLFGIEHFFFITLCNSNKFLFKNIYTTAIDKMKNIF</sequence>
<reference evidence="1 2" key="1">
    <citation type="submission" date="2016-07" db="EMBL/GenBank/DDBJ databases">
        <title>Characterization of isolates of Eisenbergiella tayi derived from blood cultures, using whole genome sequencing.</title>
        <authorList>
            <person name="Burdz T."/>
            <person name="Wiebe D."/>
            <person name="Huynh C."/>
            <person name="Bernard K."/>
        </authorList>
    </citation>
    <scope>NUCLEOTIDE SEQUENCE [LARGE SCALE GENOMIC DNA]</scope>
    <source>
        <strain evidence="1 2">NML 120489</strain>
    </source>
</reference>
<accession>A0A1E3AZQ2</accession>
<evidence type="ECO:0000313" key="1">
    <source>
        <dbReference type="EMBL" id="ODM14183.1"/>
    </source>
</evidence>
<dbReference type="EMBL" id="MCGI01000001">
    <property type="protein sequence ID" value="ODM14183.1"/>
    <property type="molecule type" value="Genomic_DNA"/>
</dbReference>
<dbReference type="AlphaFoldDB" id="A0A1E3AZQ2"/>
<comment type="caution">
    <text evidence="1">The sequence shown here is derived from an EMBL/GenBank/DDBJ whole genome shotgun (WGS) entry which is preliminary data.</text>
</comment>
<name>A0A1E3AZQ2_9FIRM</name>